<evidence type="ECO:0000256" key="8">
    <source>
        <dbReference type="ARBA" id="ARBA00022989"/>
    </source>
</evidence>
<dbReference type="CDD" id="cd06186">
    <property type="entry name" value="NOX_Duox_like_FAD_NADP"/>
    <property type="match status" value="1"/>
</dbReference>
<keyword evidence="10" id="KW-0406">Ion transport</keyword>
<feature type="domain" description="FAD-binding FR-type" evidence="14">
    <location>
        <begin position="263"/>
        <end position="412"/>
    </location>
</feature>
<dbReference type="eggNOG" id="KOG0039">
    <property type="taxonomic scope" value="Eukaryota"/>
</dbReference>
<dbReference type="OrthoDB" id="4494341at2759"/>
<evidence type="ECO:0000256" key="4">
    <source>
        <dbReference type="ARBA" id="ARBA00022448"/>
    </source>
</evidence>
<keyword evidence="8 13" id="KW-1133">Transmembrane helix</keyword>
<keyword evidence="7" id="KW-0249">Electron transport</keyword>
<accession>S9X5L4</accession>
<evidence type="ECO:0000256" key="5">
    <source>
        <dbReference type="ARBA" id="ARBA00022475"/>
    </source>
</evidence>
<reference evidence="15 16" key="1">
    <citation type="journal article" date="2011" name="Science">
        <title>Comparative functional genomics of the fission yeasts.</title>
        <authorList>
            <person name="Rhind N."/>
            <person name="Chen Z."/>
            <person name="Yassour M."/>
            <person name="Thompson D.A."/>
            <person name="Haas B.J."/>
            <person name="Habib N."/>
            <person name="Wapinski I."/>
            <person name="Roy S."/>
            <person name="Lin M.F."/>
            <person name="Heiman D.I."/>
            <person name="Young S.K."/>
            <person name="Furuya K."/>
            <person name="Guo Y."/>
            <person name="Pidoux A."/>
            <person name="Chen H.M."/>
            <person name="Robbertse B."/>
            <person name="Goldberg J.M."/>
            <person name="Aoki K."/>
            <person name="Bayne E.H."/>
            <person name="Berlin A.M."/>
            <person name="Desjardins C.A."/>
            <person name="Dobbs E."/>
            <person name="Dukaj L."/>
            <person name="Fan L."/>
            <person name="FitzGerald M.G."/>
            <person name="French C."/>
            <person name="Gujja S."/>
            <person name="Hansen K."/>
            <person name="Keifenheim D."/>
            <person name="Levin J.Z."/>
            <person name="Mosher R.A."/>
            <person name="Mueller C.A."/>
            <person name="Pfiffner J."/>
            <person name="Priest M."/>
            <person name="Russ C."/>
            <person name="Smialowska A."/>
            <person name="Swoboda P."/>
            <person name="Sykes S.M."/>
            <person name="Vaughn M."/>
            <person name="Vengrova S."/>
            <person name="Yoder R."/>
            <person name="Zeng Q."/>
            <person name="Allshire R."/>
            <person name="Baulcombe D."/>
            <person name="Birren B.W."/>
            <person name="Brown W."/>
            <person name="Ekwall K."/>
            <person name="Kellis M."/>
            <person name="Leatherwood J."/>
            <person name="Levin H."/>
            <person name="Margalit H."/>
            <person name="Martienssen R."/>
            <person name="Nieduszynski C.A."/>
            <person name="Spatafora J.W."/>
            <person name="Friedman N."/>
            <person name="Dalgaard J.Z."/>
            <person name="Baumann P."/>
            <person name="Niki H."/>
            <person name="Regev A."/>
            <person name="Nusbaum C."/>
        </authorList>
    </citation>
    <scope>NUCLEOTIDE SEQUENCE [LARGE SCALE GENOMIC DNA]</scope>
    <source>
        <strain evidence="16">OY26 / ATCC MYA-4695 / CBS 11777 / NBRC 106824 / NRRL Y48691</strain>
    </source>
</reference>
<dbReference type="HOGENOM" id="CLU_035348_0_0_1"/>
<keyword evidence="16" id="KW-1185">Reference proteome</keyword>
<evidence type="ECO:0000256" key="7">
    <source>
        <dbReference type="ARBA" id="ARBA00022982"/>
    </source>
</evidence>
<comment type="similarity">
    <text evidence="2">Belongs to the ferric reductase (FRE) family.</text>
</comment>
<dbReference type="PANTHER" id="PTHR32361:SF28">
    <property type="entry name" value="FRP1P"/>
    <property type="match status" value="1"/>
</dbReference>
<dbReference type="OMA" id="HAYLRYI"/>
<evidence type="ECO:0000256" key="11">
    <source>
        <dbReference type="ARBA" id="ARBA00023136"/>
    </source>
</evidence>
<dbReference type="GO" id="GO:0006826">
    <property type="term" value="P:iron ion transport"/>
    <property type="evidence" value="ECO:0007669"/>
    <property type="project" value="UniProtKB-ARBA"/>
</dbReference>
<dbReference type="GeneID" id="25035971"/>
<keyword evidence="4" id="KW-0813">Transport</keyword>
<dbReference type="RefSeq" id="XP_013022202.1">
    <property type="nucleotide sequence ID" value="XM_013166748.1"/>
</dbReference>
<dbReference type="GO" id="GO:0005886">
    <property type="term" value="C:plasma membrane"/>
    <property type="evidence" value="ECO:0007669"/>
    <property type="project" value="UniProtKB-SubCell"/>
</dbReference>
<dbReference type="PANTHER" id="PTHR32361">
    <property type="entry name" value="FERRIC/CUPRIC REDUCTASE TRANSMEMBRANE COMPONENT"/>
    <property type="match status" value="1"/>
</dbReference>
<dbReference type="PROSITE" id="PS51384">
    <property type="entry name" value="FAD_FR"/>
    <property type="match status" value="1"/>
</dbReference>
<dbReference type="SUPFAM" id="SSF52343">
    <property type="entry name" value="Ferredoxin reductase-like, C-terminal NADP-linked domain"/>
    <property type="match status" value="1"/>
</dbReference>
<dbReference type="InterPro" id="IPR039261">
    <property type="entry name" value="FNR_nucleotide-bd"/>
</dbReference>
<dbReference type="Pfam" id="PF08022">
    <property type="entry name" value="FAD_binding_8"/>
    <property type="match status" value="1"/>
</dbReference>
<evidence type="ECO:0000256" key="2">
    <source>
        <dbReference type="ARBA" id="ARBA00006278"/>
    </source>
</evidence>
<dbReference type="EC" id="1.16.1.9" evidence="3"/>
<evidence type="ECO:0000256" key="10">
    <source>
        <dbReference type="ARBA" id="ARBA00023065"/>
    </source>
</evidence>
<evidence type="ECO:0000256" key="6">
    <source>
        <dbReference type="ARBA" id="ARBA00022692"/>
    </source>
</evidence>
<evidence type="ECO:0000256" key="12">
    <source>
        <dbReference type="ARBA" id="ARBA00048483"/>
    </source>
</evidence>
<evidence type="ECO:0000256" key="1">
    <source>
        <dbReference type="ARBA" id="ARBA00004651"/>
    </source>
</evidence>
<dbReference type="SFLD" id="SFLDG01168">
    <property type="entry name" value="Ferric_reductase_subgroup_(FRE"/>
    <property type="match status" value="1"/>
</dbReference>
<comment type="subcellular location">
    <subcellularLocation>
        <location evidence="1">Cell membrane</location>
        <topology evidence="1">Multi-pass membrane protein</topology>
    </subcellularLocation>
</comment>
<dbReference type="InterPro" id="IPR013121">
    <property type="entry name" value="Fe_red_NAD-bd_6"/>
</dbReference>
<dbReference type="SUPFAM" id="SSF63380">
    <property type="entry name" value="Riboflavin synthase domain-like"/>
    <property type="match status" value="1"/>
</dbReference>
<feature type="transmembrane region" description="Helical" evidence="13">
    <location>
        <begin position="194"/>
        <end position="212"/>
    </location>
</feature>
<dbReference type="Pfam" id="PF01794">
    <property type="entry name" value="Ferric_reduct"/>
    <property type="match status" value="1"/>
</dbReference>
<comment type="catalytic activity">
    <reaction evidence="12">
        <text>2 a Fe(II)-siderophore + NADP(+) + H(+) = 2 a Fe(III)-siderophore + NADPH</text>
        <dbReference type="Rhea" id="RHEA:28795"/>
        <dbReference type="Rhea" id="RHEA-COMP:11342"/>
        <dbReference type="Rhea" id="RHEA-COMP:11344"/>
        <dbReference type="ChEBI" id="CHEBI:15378"/>
        <dbReference type="ChEBI" id="CHEBI:29033"/>
        <dbReference type="ChEBI" id="CHEBI:29034"/>
        <dbReference type="ChEBI" id="CHEBI:57783"/>
        <dbReference type="ChEBI" id="CHEBI:58349"/>
        <dbReference type="EC" id="1.16.1.9"/>
    </reaction>
</comment>
<dbReference type="InterPro" id="IPR013112">
    <property type="entry name" value="FAD-bd_8"/>
</dbReference>
<dbReference type="Pfam" id="PF08030">
    <property type="entry name" value="NAD_binding_6"/>
    <property type="match status" value="1"/>
</dbReference>
<feature type="transmembrane region" description="Helical" evidence="13">
    <location>
        <begin position="219"/>
        <end position="238"/>
    </location>
</feature>
<dbReference type="GO" id="GO:0015677">
    <property type="term" value="P:copper ion import"/>
    <property type="evidence" value="ECO:0007669"/>
    <property type="project" value="TreeGrafter"/>
</dbReference>
<evidence type="ECO:0000313" key="16">
    <source>
        <dbReference type="Proteomes" id="UP000015464"/>
    </source>
</evidence>
<sequence length="564" mass="64748">MENLRDIIQNSRDSHDKWAVIFLFLFIGCLFGLSGLYLIETARVYLKSYKKDDSCKYKPLPLEHIYLVIRNIYLYLTTNKTFLTFFVTPLVFAITVPFMGTETSPPNGKNNWFALIVCARIGFLSTALFVLSFFFSLKNNPFALMLCTSHEKMNFIHRRLSQFAIIMGIIHGFARLALDAEQGLSLINLPYNTGYTMCVFTAIILVTTLPPFRRRFYEWFFLIHHACSIGFIVCIYLHHPRCVPYMKTAIALYAFDRGCRFLRSFINRTKFEIHMLDGEFIYLRGKKPKVSFFSLPWSSGNHVYINIPRLSFWQLHPFTLASCPSDDYIELLVVVRKGFTRRLANYVCSTSNKKRNDMVKANEKANSNVAISDISFEKSSSSLDSHFGSNSAIRTKEMTILLDGPYGSVVNPFRNYSYVFIASGGCGITYALPRLRDLLLKPGNTVHITFLWSSRSLKVLSLFQRILDDCLNQNQVCVHMYCYLTASYSVKEHLLSQSNGSNLIKYCDGRPNLEEHIKNYLDISNTRTSAISACGSGTFLERFKKHLVSQQGWSADIFQQYEVI</sequence>
<feature type="transmembrane region" description="Helical" evidence="13">
    <location>
        <begin position="112"/>
        <end position="135"/>
    </location>
</feature>
<feature type="transmembrane region" description="Helical" evidence="13">
    <location>
        <begin position="82"/>
        <end position="100"/>
    </location>
</feature>
<dbReference type="InterPro" id="IPR051410">
    <property type="entry name" value="Ferric/Cupric_Reductase"/>
</dbReference>
<evidence type="ECO:0000256" key="3">
    <source>
        <dbReference type="ARBA" id="ARBA00012668"/>
    </source>
</evidence>
<dbReference type="PROSITE" id="PS51257">
    <property type="entry name" value="PROKAR_LIPOPROTEIN"/>
    <property type="match status" value="1"/>
</dbReference>
<dbReference type="STRING" id="653667.S9X5L4"/>
<evidence type="ECO:0000256" key="13">
    <source>
        <dbReference type="SAM" id="Phobius"/>
    </source>
</evidence>
<dbReference type="SFLD" id="SFLDS00052">
    <property type="entry name" value="Ferric_Reductase_Domain"/>
    <property type="match status" value="1"/>
</dbReference>
<dbReference type="GO" id="GO:0052851">
    <property type="term" value="F:ferric-chelate reductase (NADPH) activity"/>
    <property type="evidence" value="ECO:0007669"/>
    <property type="project" value="UniProtKB-EC"/>
</dbReference>
<dbReference type="AlphaFoldDB" id="S9X5L4"/>
<dbReference type="InterPro" id="IPR017938">
    <property type="entry name" value="Riboflavin_synthase-like_b-brl"/>
</dbReference>
<dbReference type="GO" id="GO:0006879">
    <property type="term" value="P:intracellular iron ion homeostasis"/>
    <property type="evidence" value="ECO:0007669"/>
    <property type="project" value="TreeGrafter"/>
</dbReference>
<evidence type="ECO:0000259" key="14">
    <source>
        <dbReference type="PROSITE" id="PS51384"/>
    </source>
</evidence>
<evidence type="ECO:0000313" key="15">
    <source>
        <dbReference type="EMBL" id="EPY52317.1"/>
    </source>
</evidence>
<gene>
    <name evidence="15" type="ORF">SPOG_01644</name>
</gene>
<dbReference type="InterPro" id="IPR017927">
    <property type="entry name" value="FAD-bd_FR_type"/>
</dbReference>
<name>S9X5L4_SCHCR</name>
<feature type="transmembrane region" description="Helical" evidence="13">
    <location>
        <begin position="20"/>
        <end position="39"/>
    </location>
</feature>
<organism evidence="15 16">
    <name type="scientific">Schizosaccharomyces cryophilus (strain OY26 / ATCC MYA-4695 / CBS 11777 / NBRC 106824 / NRRL Y48691)</name>
    <name type="common">Fission yeast</name>
    <dbReference type="NCBI Taxonomy" id="653667"/>
    <lineage>
        <taxon>Eukaryota</taxon>
        <taxon>Fungi</taxon>
        <taxon>Dikarya</taxon>
        <taxon>Ascomycota</taxon>
        <taxon>Taphrinomycotina</taxon>
        <taxon>Schizosaccharomycetes</taxon>
        <taxon>Schizosaccharomycetales</taxon>
        <taxon>Schizosaccharomycetaceae</taxon>
        <taxon>Schizosaccharomyces</taxon>
    </lineage>
</organism>
<proteinExistence type="inferred from homology"/>
<evidence type="ECO:0000256" key="9">
    <source>
        <dbReference type="ARBA" id="ARBA00023002"/>
    </source>
</evidence>
<feature type="transmembrane region" description="Helical" evidence="13">
    <location>
        <begin position="156"/>
        <end position="174"/>
    </location>
</feature>
<keyword evidence="11 13" id="KW-0472">Membrane</keyword>
<keyword evidence="9" id="KW-0560">Oxidoreductase</keyword>
<protein>
    <recommendedName>
        <fullName evidence="3">ferric-chelate reductase (NADPH)</fullName>
        <ecNumber evidence="3">1.16.1.9</ecNumber>
    </recommendedName>
</protein>
<dbReference type="InterPro" id="IPR013130">
    <property type="entry name" value="Fe3_Rdtase_TM_dom"/>
</dbReference>
<keyword evidence="5" id="KW-1003">Cell membrane</keyword>
<dbReference type="Proteomes" id="UP000015464">
    <property type="component" value="Unassembled WGS sequence"/>
</dbReference>
<dbReference type="Gene3D" id="3.40.50.80">
    <property type="entry name" value="Nucleotide-binding domain of ferredoxin-NADP reductase (FNR) module"/>
    <property type="match status" value="1"/>
</dbReference>
<keyword evidence="6 13" id="KW-0812">Transmembrane</keyword>
<dbReference type="EMBL" id="KE546989">
    <property type="protein sequence ID" value="EPY52317.1"/>
    <property type="molecule type" value="Genomic_DNA"/>
</dbReference>